<feature type="compositionally biased region" description="Basic and acidic residues" evidence="1">
    <location>
        <begin position="50"/>
        <end position="64"/>
    </location>
</feature>
<keyword evidence="3" id="KW-1185">Reference proteome</keyword>
<dbReference type="Proteomes" id="UP000657385">
    <property type="component" value="Unassembled WGS sequence"/>
</dbReference>
<reference evidence="2" key="1">
    <citation type="submission" date="2020-11" db="EMBL/GenBank/DDBJ databases">
        <title>Isolation and identification of active actinomycetes.</title>
        <authorList>
            <person name="Yu B."/>
        </authorList>
    </citation>
    <scope>NUCLEOTIDE SEQUENCE</scope>
    <source>
        <strain evidence="2">NEAU-YB345</strain>
    </source>
</reference>
<evidence type="ECO:0000313" key="3">
    <source>
        <dbReference type="Proteomes" id="UP000657385"/>
    </source>
</evidence>
<feature type="region of interest" description="Disordered" evidence="1">
    <location>
        <begin position="1"/>
        <end position="74"/>
    </location>
</feature>
<organism evidence="2 3">
    <name type="scientific">Streptacidiphilus fuscans</name>
    <dbReference type="NCBI Taxonomy" id="2789292"/>
    <lineage>
        <taxon>Bacteria</taxon>
        <taxon>Bacillati</taxon>
        <taxon>Actinomycetota</taxon>
        <taxon>Actinomycetes</taxon>
        <taxon>Kitasatosporales</taxon>
        <taxon>Streptomycetaceae</taxon>
        <taxon>Streptacidiphilus</taxon>
    </lineage>
</organism>
<gene>
    <name evidence="2" type="ORF">I2501_20175</name>
</gene>
<evidence type="ECO:0000256" key="1">
    <source>
        <dbReference type="SAM" id="MobiDB-lite"/>
    </source>
</evidence>
<sequence length="190" mass="19949">MGRRRQGARPVGSGGSGGSGSGGAGGGGEGRARAVLTSIPGGAGAPDPHAGADHDRADAPEHAGRVQPGSSAAEIGQRARIWHVVLNVAGRVTPLPQLKQGLEQLAHEHPPFLTARYAADHAEIRYWEQADDLQDAAALALRLWGEHRVTAQLPPWEVVGLEVVDRPTYHKRIAEGYGEPPAFLGGVHPY</sequence>
<feature type="compositionally biased region" description="Gly residues" evidence="1">
    <location>
        <begin position="12"/>
        <end position="29"/>
    </location>
</feature>
<protein>
    <submittedName>
        <fullName evidence="2">Uncharacterized protein</fullName>
    </submittedName>
</protein>
<evidence type="ECO:0000313" key="2">
    <source>
        <dbReference type="EMBL" id="MBF9070347.1"/>
    </source>
</evidence>
<dbReference type="EMBL" id="JADPRT010000008">
    <property type="protein sequence ID" value="MBF9070347.1"/>
    <property type="molecule type" value="Genomic_DNA"/>
</dbReference>
<proteinExistence type="predicted"/>
<name>A0A931B7Z6_9ACTN</name>
<accession>A0A931B7Z6</accession>
<dbReference type="AlphaFoldDB" id="A0A931B7Z6"/>
<comment type="caution">
    <text evidence="2">The sequence shown here is derived from an EMBL/GenBank/DDBJ whole genome shotgun (WGS) entry which is preliminary data.</text>
</comment>